<keyword evidence="3" id="KW-1185">Reference proteome</keyword>
<evidence type="ECO:0000313" key="2">
    <source>
        <dbReference type="EMBL" id="MFD0959391.1"/>
    </source>
</evidence>
<feature type="transmembrane region" description="Helical" evidence="1">
    <location>
        <begin position="58"/>
        <end position="81"/>
    </location>
</feature>
<keyword evidence="1" id="KW-0472">Membrane</keyword>
<evidence type="ECO:0008006" key="4">
    <source>
        <dbReference type="Google" id="ProtNLM"/>
    </source>
</evidence>
<sequence>MNSSLKTAFWVVLYAFLAGLALALFAQITPIIRYVFSLLALVIGIRFFRLYDTIGLRVAFIVTAIIFYFLVAIAFAIYQYMKENPELMTGML</sequence>
<accession>A0ABW3HPJ2</accession>
<organism evidence="2 3">
    <name type="scientific">Paenibacillus chungangensis</name>
    <dbReference type="NCBI Taxonomy" id="696535"/>
    <lineage>
        <taxon>Bacteria</taxon>
        <taxon>Bacillati</taxon>
        <taxon>Bacillota</taxon>
        <taxon>Bacilli</taxon>
        <taxon>Bacillales</taxon>
        <taxon>Paenibacillaceae</taxon>
        <taxon>Paenibacillus</taxon>
    </lineage>
</organism>
<feature type="transmembrane region" description="Helical" evidence="1">
    <location>
        <begin position="7"/>
        <end position="25"/>
    </location>
</feature>
<dbReference type="EMBL" id="JBHTJZ010000009">
    <property type="protein sequence ID" value="MFD0959391.1"/>
    <property type="molecule type" value="Genomic_DNA"/>
</dbReference>
<name>A0ABW3HPJ2_9BACL</name>
<keyword evidence="1" id="KW-1133">Transmembrane helix</keyword>
<feature type="transmembrane region" description="Helical" evidence="1">
    <location>
        <begin position="31"/>
        <end position="51"/>
    </location>
</feature>
<dbReference type="RefSeq" id="WP_377563501.1">
    <property type="nucleotide sequence ID" value="NZ_JBHTJZ010000009.1"/>
</dbReference>
<reference evidence="3" key="1">
    <citation type="journal article" date="2019" name="Int. J. Syst. Evol. Microbiol.">
        <title>The Global Catalogue of Microorganisms (GCM) 10K type strain sequencing project: providing services to taxonomists for standard genome sequencing and annotation.</title>
        <authorList>
            <consortium name="The Broad Institute Genomics Platform"/>
            <consortium name="The Broad Institute Genome Sequencing Center for Infectious Disease"/>
            <person name="Wu L."/>
            <person name="Ma J."/>
        </authorList>
    </citation>
    <scope>NUCLEOTIDE SEQUENCE [LARGE SCALE GENOMIC DNA]</scope>
    <source>
        <strain evidence="3">CCUG 59129</strain>
    </source>
</reference>
<protein>
    <recommendedName>
        <fullName evidence="4">AI-2E family transporter</fullName>
    </recommendedName>
</protein>
<comment type="caution">
    <text evidence="2">The sequence shown here is derived from an EMBL/GenBank/DDBJ whole genome shotgun (WGS) entry which is preliminary data.</text>
</comment>
<dbReference type="Proteomes" id="UP001596989">
    <property type="component" value="Unassembled WGS sequence"/>
</dbReference>
<evidence type="ECO:0000256" key="1">
    <source>
        <dbReference type="SAM" id="Phobius"/>
    </source>
</evidence>
<evidence type="ECO:0000313" key="3">
    <source>
        <dbReference type="Proteomes" id="UP001596989"/>
    </source>
</evidence>
<proteinExistence type="predicted"/>
<gene>
    <name evidence="2" type="ORF">ACFQ2I_08305</name>
</gene>
<keyword evidence="1" id="KW-0812">Transmembrane</keyword>